<evidence type="ECO:0000313" key="1">
    <source>
        <dbReference type="EMBL" id="KAF9890439.1"/>
    </source>
</evidence>
<dbReference type="AlphaFoldDB" id="A0AAD4CPT4"/>
<accession>A0AAD4CPT4</accession>
<reference evidence="1" key="1">
    <citation type="journal article" date="2019" name="Beilstein J. Org. Chem.">
        <title>Nanangenines: drimane sesquiterpenoids as the dominant metabolite cohort of a novel Australian fungus, Aspergillus nanangensis.</title>
        <authorList>
            <person name="Lacey H.J."/>
            <person name="Gilchrist C.L.M."/>
            <person name="Crombie A."/>
            <person name="Kalaitzis J.A."/>
            <person name="Vuong D."/>
            <person name="Rutledge P.J."/>
            <person name="Turner P."/>
            <person name="Pitt J.I."/>
            <person name="Lacey E."/>
            <person name="Chooi Y.H."/>
            <person name="Piggott A.M."/>
        </authorList>
    </citation>
    <scope>NUCLEOTIDE SEQUENCE</scope>
    <source>
        <strain evidence="1">MST-FP2251</strain>
    </source>
</reference>
<reference evidence="1" key="2">
    <citation type="submission" date="2020-02" db="EMBL/GenBank/DDBJ databases">
        <authorList>
            <person name="Gilchrist C.L.M."/>
            <person name="Chooi Y.-H."/>
        </authorList>
    </citation>
    <scope>NUCLEOTIDE SEQUENCE</scope>
    <source>
        <strain evidence="1">MST-FP2251</strain>
    </source>
</reference>
<keyword evidence="2" id="KW-1185">Reference proteome</keyword>
<name>A0AAD4CPT4_ASPNN</name>
<sequence length="118" mass="12602">MLHIESTPEHHLDEYAGQLGAGILPYLYLAVNYNGMMLGVAPVKESPGPDKILEIGTRAVMPDAVGNFFSEESFTMYTPVKSPRPSATGDAVALSQPLSVLVVQVIDVLGLGVYLSLL</sequence>
<gene>
    <name evidence="1" type="ORF">FE257_005844</name>
</gene>
<organism evidence="1 2">
    <name type="scientific">Aspergillus nanangensis</name>
    <dbReference type="NCBI Taxonomy" id="2582783"/>
    <lineage>
        <taxon>Eukaryota</taxon>
        <taxon>Fungi</taxon>
        <taxon>Dikarya</taxon>
        <taxon>Ascomycota</taxon>
        <taxon>Pezizomycotina</taxon>
        <taxon>Eurotiomycetes</taxon>
        <taxon>Eurotiomycetidae</taxon>
        <taxon>Eurotiales</taxon>
        <taxon>Aspergillaceae</taxon>
        <taxon>Aspergillus</taxon>
        <taxon>Aspergillus subgen. Circumdati</taxon>
    </lineage>
</organism>
<evidence type="ECO:0000313" key="2">
    <source>
        <dbReference type="Proteomes" id="UP001194746"/>
    </source>
</evidence>
<comment type="caution">
    <text evidence="1">The sequence shown here is derived from an EMBL/GenBank/DDBJ whole genome shotgun (WGS) entry which is preliminary data.</text>
</comment>
<dbReference type="EMBL" id="VCAU01000026">
    <property type="protein sequence ID" value="KAF9890439.1"/>
    <property type="molecule type" value="Genomic_DNA"/>
</dbReference>
<proteinExistence type="predicted"/>
<dbReference type="Proteomes" id="UP001194746">
    <property type="component" value="Unassembled WGS sequence"/>
</dbReference>
<protein>
    <submittedName>
        <fullName evidence="1">Uncharacterized protein</fullName>
    </submittedName>
</protein>